<dbReference type="Gene3D" id="3.20.20.80">
    <property type="entry name" value="Glycosidases"/>
    <property type="match status" value="1"/>
</dbReference>
<dbReference type="PANTHER" id="PTHR36447">
    <property type="entry name" value="BETA-GALACTOSIDASE GANA"/>
    <property type="match status" value="1"/>
</dbReference>
<dbReference type="AlphaFoldDB" id="A0A4R7RIF4"/>
<dbReference type="Gene3D" id="3.40.50.880">
    <property type="match status" value="1"/>
</dbReference>
<keyword evidence="6" id="KW-0862">Zinc</keyword>
<dbReference type="EMBL" id="SOCA01000017">
    <property type="protein sequence ID" value="TDU63031.1"/>
    <property type="molecule type" value="Genomic_DNA"/>
</dbReference>
<proteinExistence type="inferred from homology"/>
<dbReference type="SUPFAM" id="SSF52317">
    <property type="entry name" value="Class I glutamine amidotransferase-like"/>
    <property type="match status" value="1"/>
</dbReference>
<dbReference type="SUPFAM" id="SSF51445">
    <property type="entry name" value="(Trans)glycosidases"/>
    <property type="match status" value="1"/>
</dbReference>
<organism evidence="10 11">
    <name type="scientific">Prosthecobacter fusiformis</name>
    <dbReference type="NCBI Taxonomy" id="48464"/>
    <lineage>
        <taxon>Bacteria</taxon>
        <taxon>Pseudomonadati</taxon>
        <taxon>Verrucomicrobiota</taxon>
        <taxon>Verrucomicrobiia</taxon>
        <taxon>Verrucomicrobiales</taxon>
        <taxon>Verrucomicrobiaceae</taxon>
        <taxon>Prosthecobacter</taxon>
    </lineage>
</organism>
<dbReference type="InterPro" id="IPR029062">
    <property type="entry name" value="Class_I_gatase-like"/>
</dbReference>
<dbReference type="InterPro" id="IPR013529">
    <property type="entry name" value="Glyco_hydro_42_N"/>
</dbReference>
<evidence type="ECO:0000256" key="4">
    <source>
        <dbReference type="ARBA" id="ARBA00022723"/>
    </source>
</evidence>
<evidence type="ECO:0000259" key="9">
    <source>
        <dbReference type="Pfam" id="PF08532"/>
    </source>
</evidence>
<evidence type="ECO:0000256" key="6">
    <source>
        <dbReference type="ARBA" id="ARBA00022833"/>
    </source>
</evidence>
<keyword evidence="5" id="KW-0378">Hydrolase</keyword>
<feature type="domain" description="Beta-galactosidase trimerisation" evidence="9">
    <location>
        <begin position="483"/>
        <end position="626"/>
    </location>
</feature>
<keyword evidence="7" id="KW-0326">Glycosidase</keyword>
<evidence type="ECO:0000259" key="8">
    <source>
        <dbReference type="Pfam" id="PF02449"/>
    </source>
</evidence>
<dbReference type="InterPro" id="IPR003476">
    <property type="entry name" value="Glyco_hydro_42"/>
</dbReference>
<comment type="caution">
    <text evidence="10">The sequence shown here is derived from an EMBL/GenBank/DDBJ whole genome shotgun (WGS) entry which is preliminary data.</text>
</comment>
<keyword evidence="11" id="KW-1185">Reference proteome</keyword>
<keyword evidence="4" id="KW-0479">Metal-binding</keyword>
<feature type="domain" description="Glycoside hydrolase family 42 N-terminal" evidence="8">
    <location>
        <begin position="166"/>
        <end position="352"/>
    </location>
</feature>
<dbReference type="GO" id="GO:0004565">
    <property type="term" value="F:beta-galactosidase activity"/>
    <property type="evidence" value="ECO:0007669"/>
    <property type="project" value="UniProtKB-EC"/>
</dbReference>
<dbReference type="GO" id="GO:0005975">
    <property type="term" value="P:carbohydrate metabolic process"/>
    <property type="evidence" value="ECO:0007669"/>
    <property type="project" value="InterPro"/>
</dbReference>
<evidence type="ECO:0000256" key="7">
    <source>
        <dbReference type="ARBA" id="ARBA00023295"/>
    </source>
</evidence>
<dbReference type="InterPro" id="IPR013738">
    <property type="entry name" value="Beta_galactosidase_Trimer"/>
</dbReference>
<dbReference type="CDD" id="cd03143">
    <property type="entry name" value="A4_beta-galactosidase_middle_domain"/>
    <property type="match status" value="1"/>
</dbReference>
<dbReference type="InterPro" id="IPR017853">
    <property type="entry name" value="GH"/>
</dbReference>
<reference evidence="10 11" key="1">
    <citation type="submission" date="2019-03" db="EMBL/GenBank/DDBJ databases">
        <title>Genomic Encyclopedia of Archaeal and Bacterial Type Strains, Phase II (KMG-II): from individual species to whole genera.</title>
        <authorList>
            <person name="Goeker M."/>
        </authorList>
    </citation>
    <scope>NUCLEOTIDE SEQUENCE [LARGE SCALE GENOMIC DNA]</scope>
    <source>
        <strain evidence="10 11">ATCC 25309</strain>
    </source>
</reference>
<evidence type="ECO:0000256" key="5">
    <source>
        <dbReference type="ARBA" id="ARBA00022801"/>
    </source>
</evidence>
<evidence type="ECO:0000256" key="1">
    <source>
        <dbReference type="ARBA" id="ARBA00001412"/>
    </source>
</evidence>
<comment type="similarity">
    <text evidence="2">Belongs to the glycosyl hydrolase 42 family.</text>
</comment>
<dbReference type="GO" id="GO:0009341">
    <property type="term" value="C:beta-galactosidase complex"/>
    <property type="evidence" value="ECO:0007669"/>
    <property type="project" value="InterPro"/>
</dbReference>
<dbReference type="GO" id="GO:0046872">
    <property type="term" value="F:metal ion binding"/>
    <property type="evidence" value="ECO:0007669"/>
    <property type="project" value="UniProtKB-KW"/>
</dbReference>
<dbReference type="PANTHER" id="PTHR36447:SF2">
    <property type="entry name" value="BETA-GALACTOSIDASE YESZ"/>
    <property type="match status" value="1"/>
</dbReference>
<evidence type="ECO:0000313" key="10">
    <source>
        <dbReference type="EMBL" id="TDU63031.1"/>
    </source>
</evidence>
<gene>
    <name evidence="10" type="ORF">EI77_04552</name>
</gene>
<accession>A0A4R7RIF4</accession>
<evidence type="ECO:0000313" key="11">
    <source>
        <dbReference type="Proteomes" id="UP000295662"/>
    </source>
</evidence>
<name>A0A4R7RIF4_9BACT</name>
<evidence type="ECO:0000256" key="3">
    <source>
        <dbReference type="ARBA" id="ARBA00012756"/>
    </source>
</evidence>
<dbReference type="Pfam" id="PF02449">
    <property type="entry name" value="Glyco_hydro_42"/>
    <property type="match status" value="1"/>
</dbReference>
<protein>
    <recommendedName>
        <fullName evidence="3">beta-galactosidase</fullName>
        <ecNumber evidence="3">3.2.1.23</ecNumber>
    </recommendedName>
</protein>
<comment type="catalytic activity">
    <reaction evidence="1">
        <text>Hydrolysis of terminal non-reducing beta-D-galactose residues in beta-D-galactosides.</text>
        <dbReference type="EC" id="3.2.1.23"/>
    </reaction>
</comment>
<sequence>MRLGVLWLGVGGLWIGQAPAQGVGDPLENVRAYSLEIDSAGLPLPGYFPIGLRGGDPPLQVVRLVTHAGFNLWQDFSIARPGEGAVLEPEKRPEAEKAALFTHGMFGFTQAKDMRPPPPHGMSKLPREAPGYGMITLGVDEKGETGKLDSGSKQAFNIFNPGRRAYHLDSKAATGRLAGAAHALAKPTLFWGMENEWEGMLNYADEAKAAFAVWLEKTYGGKISGLNEAWEGGFKSFAEAAAQPPKIAEYVSHPGAFLDWHDFQTEAFTAFMSEAAHTLHEHDPLRRPVVHKSTQQMIDMPHVSRRRGVFNHERFADQMRDISGGLYGVNVYGSGDREAYEINYIYHCIQPLEGGAFGVMTPEMNNHNGPGYQWGATYWRVLSNGLKASNLFAPGHKGAEEDYATFGHIDAKTGEPRDKMFYAARWAHMIHRTEKLWKEAQPLPDMPRVAILLPRRDLILATPPSRMKSQWAYPENNRSLVFQWLRQAGYWVDVLPYNKLDPGYLGRYQALFMVGAEHLTQGECERLTAYVTQGGTVIADERPGYYDERHRVRHQLDDLFGARFEAWDGKSSYDLGGDYAGVVASGLVPVEVTTGTAVKRSADGRPLVTERKVGKGRVLHLAMKLGSLWSPQDKAVVESGYAPVNPNTADAGEGLVAAAFKESRWLTQQLQRLGIEPAYRLTGKNGLAMQPHVRLEQPWGDDQGNVVLTYSTDAVLRLPGSAITLPETTVEVMLPEGSWSLAVFGRAEDAGLEPIRVERLENGRSSVSLPSIETAGVIYLLKEHPPLLGIPQIQGVERANDGHAAQVDAGQTFMMEVQLATAGQEPLGPGHLEVRALKAWKVQPARMETGTLARGEMRSYRFTVTVPDDGGAARPDLFPLVARWNDGQGDRAICATNVFLKAGAEEE</sequence>
<dbReference type="EC" id="3.2.1.23" evidence="3"/>
<dbReference type="Pfam" id="PF08532">
    <property type="entry name" value="Glyco_hydro_42M"/>
    <property type="match status" value="1"/>
</dbReference>
<evidence type="ECO:0000256" key="2">
    <source>
        <dbReference type="ARBA" id="ARBA00005940"/>
    </source>
</evidence>
<dbReference type="Proteomes" id="UP000295662">
    <property type="component" value="Unassembled WGS sequence"/>
</dbReference>